<dbReference type="Proteomes" id="UP000185062">
    <property type="component" value="Unassembled WGS sequence"/>
</dbReference>
<organism evidence="1 2">
    <name type="scientific">Nitrosomonas cryotolerans ATCC 49181</name>
    <dbReference type="NCBI Taxonomy" id="1131553"/>
    <lineage>
        <taxon>Bacteria</taxon>
        <taxon>Pseudomonadati</taxon>
        <taxon>Pseudomonadota</taxon>
        <taxon>Betaproteobacteria</taxon>
        <taxon>Nitrosomonadales</taxon>
        <taxon>Nitrosomonadaceae</taxon>
        <taxon>Nitrosomonas</taxon>
    </lineage>
</organism>
<reference evidence="1 2" key="1">
    <citation type="submission" date="2016-12" db="EMBL/GenBank/DDBJ databases">
        <authorList>
            <person name="Song W.-J."/>
            <person name="Kurnit D.M."/>
        </authorList>
    </citation>
    <scope>NUCLEOTIDE SEQUENCE [LARGE SCALE GENOMIC DNA]</scope>
    <source>
        <strain evidence="1 2">ATCC 49181</strain>
    </source>
</reference>
<gene>
    <name evidence="1" type="ORF">SAMN02743940_2264</name>
</gene>
<evidence type="ECO:0000313" key="1">
    <source>
        <dbReference type="EMBL" id="SIO38480.1"/>
    </source>
</evidence>
<evidence type="ECO:0000313" key="2">
    <source>
        <dbReference type="Proteomes" id="UP000185062"/>
    </source>
</evidence>
<dbReference type="AlphaFoldDB" id="A0A1N6J2H2"/>
<name>A0A1N6J2H2_9PROT</name>
<keyword evidence="2" id="KW-1185">Reference proteome</keyword>
<dbReference type="EMBL" id="FSRO01000001">
    <property type="protein sequence ID" value="SIO38480.1"/>
    <property type="molecule type" value="Genomic_DNA"/>
</dbReference>
<protein>
    <submittedName>
        <fullName evidence="1">Uncharacterized protein</fullName>
    </submittedName>
</protein>
<accession>A0A1N6J2H2</accession>
<sequence>MIIGCRHLTIIGIITCLRGLIGRYARTTLIAFSDCLLIISFCSSCISRVCPSTACGTEGKNDACH</sequence>
<proteinExistence type="predicted"/>